<evidence type="ECO:0000313" key="1">
    <source>
        <dbReference type="EMBL" id="RPE66483.1"/>
    </source>
</evidence>
<dbReference type="EMBL" id="RKQK01000003">
    <property type="protein sequence ID" value="RPE66483.1"/>
    <property type="molecule type" value="Genomic_DNA"/>
</dbReference>
<dbReference type="OrthoDB" id="7875456at2"/>
<dbReference type="AlphaFoldDB" id="A0A3N4U6V2"/>
<accession>A0A3N4U6V2</accession>
<dbReference type="PROSITE" id="PS51257">
    <property type="entry name" value="PROKAR_LIPOPROTEIN"/>
    <property type="match status" value="1"/>
</dbReference>
<keyword evidence="2" id="KW-1185">Reference proteome</keyword>
<name>A0A3N4U6V2_9RHOB</name>
<evidence type="ECO:0000313" key="2">
    <source>
        <dbReference type="Proteomes" id="UP000269689"/>
    </source>
</evidence>
<sequence length="125" mass="14055">MRFIYALPAVLVLSACSQQQMCISRANQDLRVVRGFITEAEGNLNRGYALQDKQIVRYKMVPCGSRPDGSEKRCRRPFEETVTERKAIDLDAEAAKLAVLRDKEAIFERKAAADILTCKATYPEG</sequence>
<evidence type="ECO:0008006" key="3">
    <source>
        <dbReference type="Google" id="ProtNLM"/>
    </source>
</evidence>
<gene>
    <name evidence="1" type="ORF">EDD53_2186</name>
</gene>
<proteinExistence type="predicted"/>
<dbReference type="RefSeq" id="WP_123793224.1">
    <property type="nucleotide sequence ID" value="NZ_RKQK01000003.1"/>
</dbReference>
<reference evidence="1 2" key="1">
    <citation type="submission" date="2018-11" db="EMBL/GenBank/DDBJ databases">
        <title>Genomic Encyclopedia of Type Strains, Phase IV (KMG-IV): sequencing the most valuable type-strain genomes for metagenomic binning, comparative biology and taxonomic classification.</title>
        <authorList>
            <person name="Goeker M."/>
        </authorList>
    </citation>
    <scope>NUCLEOTIDE SEQUENCE [LARGE SCALE GENOMIC DNA]</scope>
    <source>
        <strain evidence="1 2">DSM 104731</strain>
    </source>
</reference>
<protein>
    <recommendedName>
        <fullName evidence="3">Lipoprotein</fullName>
    </recommendedName>
</protein>
<dbReference type="Proteomes" id="UP000269689">
    <property type="component" value="Unassembled WGS sequence"/>
</dbReference>
<organism evidence="1 2">
    <name type="scientific">Pacificibacter maritimus</name>
    <dbReference type="NCBI Taxonomy" id="762213"/>
    <lineage>
        <taxon>Bacteria</taxon>
        <taxon>Pseudomonadati</taxon>
        <taxon>Pseudomonadota</taxon>
        <taxon>Alphaproteobacteria</taxon>
        <taxon>Rhodobacterales</taxon>
        <taxon>Roseobacteraceae</taxon>
        <taxon>Pacificibacter</taxon>
    </lineage>
</organism>
<comment type="caution">
    <text evidence="1">The sequence shown here is derived from an EMBL/GenBank/DDBJ whole genome shotgun (WGS) entry which is preliminary data.</text>
</comment>